<dbReference type="InterPro" id="IPR013848">
    <property type="entry name" value="Methylthiotransferase_N"/>
</dbReference>
<dbReference type="InterPro" id="IPR038135">
    <property type="entry name" value="Methylthiotransferase_N_sf"/>
</dbReference>
<dbReference type="PROSITE" id="PS51918">
    <property type="entry name" value="RADICAL_SAM"/>
    <property type="match status" value="1"/>
</dbReference>
<dbReference type="PANTHER" id="PTHR11918">
    <property type="entry name" value="RADICAL SAM PROTEINS"/>
    <property type="match status" value="1"/>
</dbReference>
<protein>
    <submittedName>
        <fullName evidence="10">MiaB/RimO family radical SAM methylthiotransferase</fullName>
    </submittedName>
</protein>
<dbReference type="PROSITE" id="PS01278">
    <property type="entry name" value="MTTASE_RADICAL"/>
    <property type="match status" value="1"/>
</dbReference>
<organism evidence="10 11">
    <name type="scientific">Erythrobacter insulae</name>
    <dbReference type="NCBI Taxonomy" id="2584124"/>
    <lineage>
        <taxon>Bacteria</taxon>
        <taxon>Pseudomonadati</taxon>
        <taxon>Pseudomonadota</taxon>
        <taxon>Alphaproteobacteria</taxon>
        <taxon>Sphingomonadales</taxon>
        <taxon>Erythrobacteraceae</taxon>
        <taxon>Erythrobacter/Porphyrobacter group</taxon>
        <taxon>Erythrobacter</taxon>
    </lineage>
</organism>
<dbReference type="InterPro" id="IPR006638">
    <property type="entry name" value="Elp3/MiaA/NifB-like_rSAM"/>
</dbReference>
<dbReference type="NCBIfam" id="TIGR00089">
    <property type="entry name" value="MiaB/RimO family radical SAM methylthiotransferase"/>
    <property type="match status" value="1"/>
</dbReference>
<dbReference type="Proteomes" id="UP000316343">
    <property type="component" value="Unassembled WGS sequence"/>
</dbReference>
<dbReference type="InterPro" id="IPR020612">
    <property type="entry name" value="Methylthiotransferase_CS"/>
</dbReference>
<evidence type="ECO:0000259" key="9">
    <source>
        <dbReference type="PROSITE" id="PS51918"/>
    </source>
</evidence>
<reference evidence="10 11" key="1">
    <citation type="submission" date="2019-06" db="EMBL/GenBank/DDBJ databases">
        <title>Erythrobacter insulae sp. nov., isolated from a tidal flat.</title>
        <authorList>
            <person name="Yoon J.-H."/>
        </authorList>
    </citation>
    <scope>NUCLEOTIDE SEQUENCE [LARGE SCALE GENOMIC DNA]</scope>
    <source>
        <strain evidence="10 11">JBTF-M21</strain>
    </source>
</reference>
<dbReference type="InterPro" id="IPR023404">
    <property type="entry name" value="rSAM_horseshoe"/>
</dbReference>
<dbReference type="SUPFAM" id="SSF102114">
    <property type="entry name" value="Radical SAM enzymes"/>
    <property type="match status" value="1"/>
</dbReference>
<dbReference type="SFLD" id="SFLDG01082">
    <property type="entry name" value="B12-binding_domain_containing"/>
    <property type="match status" value="1"/>
</dbReference>
<keyword evidence="2" id="KW-0004">4Fe-4S</keyword>
<evidence type="ECO:0000256" key="5">
    <source>
        <dbReference type="ARBA" id="ARBA00022723"/>
    </source>
</evidence>
<dbReference type="SFLD" id="SFLDS00029">
    <property type="entry name" value="Radical_SAM"/>
    <property type="match status" value="1"/>
</dbReference>
<dbReference type="GO" id="GO:0051539">
    <property type="term" value="F:4 iron, 4 sulfur cluster binding"/>
    <property type="evidence" value="ECO:0007669"/>
    <property type="project" value="UniProtKB-KW"/>
</dbReference>
<evidence type="ECO:0000256" key="7">
    <source>
        <dbReference type="ARBA" id="ARBA00023014"/>
    </source>
</evidence>
<accession>A0A547P8F6</accession>
<dbReference type="Gene3D" id="3.80.30.20">
    <property type="entry name" value="tm_1862 like domain"/>
    <property type="match status" value="1"/>
</dbReference>
<comment type="cofactor">
    <cofactor evidence="1">
        <name>[4Fe-4S] cluster</name>
        <dbReference type="ChEBI" id="CHEBI:49883"/>
    </cofactor>
</comment>
<feature type="domain" description="Radical SAM core" evidence="9">
    <location>
        <begin position="140"/>
        <end position="373"/>
    </location>
</feature>
<dbReference type="EMBL" id="VHJK01000001">
    <property type="protein sequence ID" value="TRD10435.1"/>
    <property type="molecule type" value="Genomic_DNA"/>
</dbReference>
<keyword evidence="5" id="KW-0479">Metal-binding</keyword>
<keyword evidence="7" id="KW-0411">Iron-sulfur</keyword>
<feature type="domain" description="MTTase N-terminal" evidence="8">
    <location>
        <begin position="34"/>
        <end position="135"/>
    </location>
</feature>
<dbReference type="InterPro" id="IPR005839">
    <property type="entry name" value="Methylthiotransferase"/>
</dbReference>
<dbReference type="CDD" id="cd01335">
    <property type="entry name" value="Radical_SAM"/>
    <property type="match status" value="1"/>
</dbReference>
<evidence type="ECO:0000256" key="6">
    <source>
        <dbReference type="ARBA" id="ARBA00023004"/>
    </source>
</evidence>
<dbReference type="InterPro" id="IPR058240">
    <property type="entry name" value="rSAM_sf"/>
</dbReference>
<gene>
    <name evidence="10" type="ORF">FGU71_00135</name>
</gene>
<dbReference type="GO" id="GO:0046872">
    <property type="term" value="F:metal ion binding"/>
    <property type="evidence" value="ECO:0007669"/>
    <property type="project" value="UniProtKB-KW"/>
</dbReference>
<dbReference type="Pfam" id="PF00919">
    <property type="entry name" value="UPF0004"/>
    <property type="match status" value="1"/>
</dbReference>
<comment type="caution">
    <text evidence="10">The sequence shown here is derived from an EMBL/GenBank/DDBJ whole genome shotgun (WGS) entry which is preliminary data.</text>
</comment>
<keyword evidence="11" id="KW-1185">Reference proteome</keyword>
<evidence type="ECO:0000256" key="3">
    <source>
        <dbReference type="ARBA" id="ARBA00022679"/>
    </source>
</evidence>
<evidence type="ECO:0000256" key="1">
    <source>
        <dbReference type="ARBA" id="ARBA00001966"/>
    </source>
</evidence>
<dbReference type="InterPro" id="IPR007197">
    <property type="entry name" value="rSAM"/>
</dbReference>
<dbReference type="GO" id="GO:0035598">
    <property type="term" value="F:tRNA (N(6)-L-threonylcarbamoyladenosine(37)-C(2))-methylthiotransferase activity"/>
    <property type="evidence" value="ECO:0007669"/>
    <property type="project" value="TreeGrafter"/>
</dbReference>
<dbReference type="SMART" id="SM00729">
    <property type="entry name" value="Elp3"/>
    <property type="match status" value="1"/>
</dbReference>
<keyword evidence="3 10" id="KW-0808">Transferase</keyword>
<evidence type="ECO:0000313" key="11">
    <source>
        <dbReference type="Proteomes" id="UP000316343"/>
    </source>
</evidence>
<evidence type="ECO:0000256" key="2">
    <source>
        <dbReference type="ARBA" id="ARBA00022485"/>
    </source>
</evidence>
<dbReference type="AlphaFoldDB" id="A0A547P8F6"/>
<dbReference type="PROSITE" id="PS51449">
    <property type="entry name" value="MTTASE_N"/>
    <property type="match status" value="1"/>
</dbReference>
<evidence type="ECO:0000313" key="10">
    <source>
        <dbReference type="EMBL" id="TRD10435.1"/>
    </source>
</evidence>
<proteinExistence type="predicted"/>
<dbReference type="OrthoDB" id="9805215at2"/>
<evidence type="ECO:0000259" key="8">
    <source>
        <dbReference type="PROSITE" id="PS51449"/>
    </source>
</evidence>
<sequence>MGTRRHDPHDRPRDRGISRHLRMGRLFVSAPAEIKPEVISLGCRLNLAESERMRAMLADAGDVVVVNSCAVTSEAVRQTRQAIRKARRARPDARLIVTGCAADIERDQLADMPEVDGLIANERKLDPRSWNAPVAETPIAPTKTRAFIAVQNGCDHDCTFCVIPQGRGKSRSLSITEALREVEQHLAQGAKEAVLTGVDLTSWGHDLPGEPKLGALAGAILAEFPELARLRLSSLDGIEIDEQLFELFASEPRVMPHLHLSLQHGADLILKRMKRRHLRADAVDLVLGLKARRPEITVGADLMAGFPTETDAHHADNVSIITELGLAHGHIFPFSPRPGTPAARMPQMDRSIIKSRAAELRSAVSDVRAAWLSSLVGETLPVLAERDGTGYAPNYARVRLSEDTQVGDIVNVTVRGIEEGLLV</sequence>
<dbReference type="Gene3D" id="3.40.50.12160">
    <property type="entry name" value="Methylthiotransferase, N-terminal domain"/>
    <property type="match status" value="1"/>
</dbReference>
<evidence type="ECO:0000256" key="4">
    <source>
        <dbReference type="ARBA" id="ARBA00022691"/>
    </source>
</evidence>
<keyword evidence="4" id="KW-0949">S-adenosyl-L-methionine</keyword>
<keyword evidence="6" id="KW-0408">Iron</keyword>
<dbReference type="PANTHER" id="PTHR11918:SF45">
    <property type="entry name" value="THREONYLCARBAMOYLADENOSINE TRNA METHYLTHIOTRANSFERASE"/>
    <property type="match status" value="1"/>
</dbReference>
<dbReference type="Pfam" id="PF04055">
    <property type="entry name" value="Radical_SAM"/>
    <property type="match status" value="1"/>
</dbReference>
<name>A0A547P8F6_9SPHN</name>